<dbReference type="InParanoid" id="B9SJM2"/>
<dbReference type="FunCoup" id="B9SJM2">
    <property type="interactions" value="112"/>
</dbReference>
<comment type="similarity">
    <text evidence="2 9">Belongs to the glycosyl hydrolase 28 family.</text>
</comment>
<evidence type="ECO:0000256" key="5">
    <source>
        <dbReference type="ARBA" id="ARBA00022801"/>
    </source>
</evidence>
<keyword evidence="12" id="KW-1185">Reference proteome</keyword>
<evidence type="ECO:0000313" key="11">
    <source>
        <dbReference type="EMBL" id="EEF36195.1"/>
    </source>
</evidence>
<dbReference type="GO" id="GO:0047911">
    <property type="term" value="F:galacturan 1,4-alpha-galacturonidase activity"/>
    <property type="evidence" value="ECO:0007669"/>
    <property type="project" value="UniProtKB-EC"/>
</dbReference>
<gene>
    <name evidence="11" type="ORF">RCOM_0764240</name>
</gene>
<keyword evidence="4" id="KW-0964">Secreted</keyword>
<dbReference type="InterPro" id="IPR000743">
    <property type="entry name" value="Glyco_hydro_28"/>
</dbReference>
<dbReference type="GO" id="GO:0005975">
    <property type="term" value="P:carbohydrate metabolic process"/>
    <property type="evidence" value="ECO:0007669"/>
    <property type="project" value="InterPro"/>
</dbReference>
<keyword evidence="3" id="KW-0134">Cell wall</keyword>
<dbReference type="PROSITE" id="PS00502">
    <property type="entry name" value="POLYGALACTURONASE"/>
    <property type="match status" value="1"/>
</dbReference>
<dbReference type="PANTHER" id="PTHR31375">
    <property type="match status" value="1"/>
</dbReference>
<dbReference type="SMART" id="SM00710">
    <property type="entry name" value="PbH1"/>
    <property type="match status" value="6"/>
</dbReference>
<sequence>MKFRLCILTIFVLLSFLFNIRAEKVFDVKSFGATPSQKNDISKALLAAWKAACSTPGASRILIPEAKYALRDVLLEGPCKGSMVLQIKGTLMAPADPSEHHSQGWITFQHVDHLTISGGNLDGRGKIAWGKNTCRTNVNCKNLPMNLRFDFVTNTIVENLTSRDSKNFHMNLIGCQNFTLQRIKIIAPGDSANTDGIHIGRSNEVNIIDSKIGTGDDCISIGDGSRNIKITGVRCGPGHGISIGSLGKYKNEEPVSGVYVKKCDLINTSNGIRIKSWPGLYSGAATDMHFEDISMNNVSNAILIDQMYCPWNHCNSKASSNVKISKVTFSNIKGTSSTPTIVKLLCSKGLPCEGVELNNINVVYKGPDGPAKSECTNVKPKIGIRTDVLRGC</sequence>
<protein>
    <submittedName>
        <fullName evidence="11">Polygalacturonase, putative</fullName>
        <ecNumber evidence="11">3.2.1.67</ecNumber>
    </submittedName>
</protein>
<organism evidence="11 12">
    <name type="scientific">Ricinus communis</name>
    <name type="common">Castor bean</name>
    <dbReference type="NCBI Taxonomy" id="3988"/>
    <lineage>
        <taxon>Eukaryota</taxon>
        <taxon>Viridiplantae</taxon>
        <taxon>Streptophyta</taxon>
        <taxon>Embryophyta</taxon>
        <taxon>Tracheophyta</taxon>
        <taxon>Spermatophyta</taxon>
        <taxon>Magnoliopsida</taxon>
        <taxon>eudicotyledons</taxon>
        <taxon>Gunneridae</taxon>
        <taxon>Pentapetalae</taxon>
        <taxon>rosids</taxon>
        <taxon>fabids</taxon>
        <taxon>Malpighiales</taxon>
        <taxon>Euphorbiaceae</taxon>
        <taxon>Acalyphoideae</taxon>
        <taxon>Acalypheae</taxon>
        <taxon>Ricinus</taxon>
    </lineage>
</organism>
<evidence type="ECO:0000256" key="10">
    <source>
        <dbReference type="SAM" id="SignalP"/>
    </source>
</evidence>
<dbReference type="InterPro" id="IPR012334">
    <property type="entry name" value="Pectin_lyas_fold"/>
</dbReference>
<feature type="chain" id="PRO_5002891889" evidence="10">
    <location>
        <begin position="23"/>
        <end position="392"/>
    </location>
</feature>
<dbReference type="EC" id="3.2.1.67" evidence="11"/>
<dbReference type="STRING" id="3988.B9SJM2"/>
<evidence type="ECO:0000256" key="1">
    <source>
        <dbReference type="ARBA" id="ARBA00004191"/>
    </source>
</evidence>
<dbReference type="Gene3D" id="2.160.20.10">
    <property type="entry name" value="Single-stranded right-handed beta-helix, Pectin lyase-like"/>
    <property type="match status" value="1"/>
</dbReference>
<dbReference type="EMBL" id="EQ973986">
    <property type="protein sequence ID" value="EEF36195.1"/>
    <property type="molecule type" value="Genomic_DNA"/>
</dbReference>
<dbReference type="eggNOG" id="ENOG502QRSR">
    <property type="taxonomic scope" value="Eukaryota"/>
</dbReference>
<dbReference type="InterPro" id="IPR011050">
    <property type="entry name" value="Pectin_lyase_fold/virulence"/>
</dbReference>
<keyword evidence="5 9" id="KW-0378">Hydrolase</keyword>
<dbReference type="KEGG" id="rcu:8277868"/>
<name>B9SJM2_RICCO</name>
<dbReference type="GO" id="GO:0004650">
    <property type="term" value="F:polygalacturonase activity"/>
    <property type="evidence" value="ECO:0007669"/>
    <property type="project" value="InterPro"/>
</dbReference>
<dbReference type="Pfam" id="PF00295">
    <property type="entry name" value="Glyco_hydro_28"/>
    <property type="match status" value="1"/>
</dbReference>
<evidence type="ECO:0000256" key="7">
    <source>
        <dbReference type="ARBA" id="ARBA00023316"/>
    </source>
</evidence>
<evidence type="ECO:0000256" key="4">
    <source>
        <dbReference type="ARBA" id="ARBA00022525"/>
    </source>
</evidence>
<keyword evidence="7" id="KW-0961">Cell wall biogenesis/degradation</keyword>
<evidence type="ECO:0000256" key="9">
    <source>
        <dbReference type="RuleBase" id="RU361169"/>
    </source>
</evidence>
<keyword evidence="6 9" id="KW-0326">Glycosidase</keyword>
<proteinExistence type="inferred from homology"/>
<evidence type="ECO:0000256" key="6">
    <source>
        <dbReference type="ARBA" id="ARBA00023295"/>
    </source>
</evidence>
<dbReference type="FunFam" id="2.160.20.10:FF:000004">
    <property type="entry name" value="Pectin lyase-like superfamily protein"/>
    <property type="match status" value="1"/>
</dbReference>
<comment type="subcellular location">
    <subcellularLocation>
        <location evidence="1">Secreted</location>
        <location evidence="1">Cell wall</location>
    </subcellularLocation>
</comment>
<dbReference type="SUPFAM" id="SSF51126">
    <property type="entry name" value="Pectin lyase-like"/>
    <property type="match status" value="1"/>
</dbReference>
<dbReference type="AlphaFoldDB" id="B9SJM2"/>
<evidence type="ECO:0000256" key="8">
    <source>
        <dbReference type="PROSITE-ProRule" id="PRU10052"/>
    </source>
</evidence>
<feature type="active site" evidence="8">
    <location>
        <position position="239"/>
    </location>
</feature>
<dbReference type="GO" id="GO:0071555">
    <property type="term" value="P:cell wall organization"/>
    <property type="evidence" value="ECO:0007669"/>
    <property type="project" value="UniProtKB-KW"/>
</dbReference>
<keyword evidence="10" id="KW-0732">Signal</keyword>
<evidence type="ECO:0000313" key="12">
    <source>
        <dbReference type="Proteomes" id="UP000008311"/>
    </source>
</evidence>
<evidence type="ECO:0000256" key="3">
    <source>
        <dbReference type="ARBA" id="ARBA00022512"/>
    </source>
</evidence>
<dbReference type="Proteomes" id="UP000008311">
    <property type="component" value="Unassembled WGS sequence"/>
</dbReference>
<dbReference type="OrthoDB" id="817847at2759"/>
<evidence type="ECO:0000256" key="2">
    <source>
        <dbReference type="ARBA" id="ARBA00008834"/>
    </source>
</evidence>
<dbReference type="InterPro" id="IPR006626">
    <property type="entry name" value="PbH1"/>
</dbReference>
<feature type="signal peptide" evidence="10">
    <location>
        <begin position="1"/>
        <end position="22"/>
    </location>
</feature>
<reference evidence="12" key="1">
    <citation type="journal article" date="2010" name="Nat. Biotechnol.">
        <title>Draft genome sequence of the oilseed species Ricinus communis.</title>
        <authorList>
            <person name="Chan A.P."/>
            <person name="Crabtree J."/>
            <person name="Zhao Q."/>
            <person name="Lorenzi H."/>
            <person name="Orvis J."/>
            <person name="Puiu D."/>
            <person name="Melake-Berhan A."/>
            <person name="Jones K.M."/>
            <person name="Redman J."/>
            <person name="Chen G."/>
            <person name="Cahoon E.B."/>
            <person name="Gedil M."/>
            <person name="Stanke M."/>
            <person name="Haas B.J."/>
            <person name="Wortman J.R."/>
            <person name="Fraser-Liggett C.M."/>
            <person name="Ravel J."/>
            <person name="Rabinowicz P.D."/>
        </authorList>
    </citation>
    <scope>NUCLEOTIDE SEQUENCE [LARGE SCALE GENOMIC DNA]</scope>
    <source>
        <strain evidence="12">cv. Hale</strain>
    </source>
</reference>
<accession>B9SJM2</accession>